<keyword evidence="2" id="KW-0805">Transcription regulation</keyword>
<organism evidence="8 9">
    <name type="scientific">Byssochlamys spectabilis</name>
    <name type="common">Paecilomyces variotii</name>
    <dbReference type="NCBI Taxonomy" id="264951"/>
    <lineage>
        <taxon>Eukaryota</taxon>
        <taxon>Fungi</taxon>
        <taxon>Dikarya</taxon>
        <taxon>Ascomycota</taxon>
        <taxon>Pezizomycotina</taxon>
        <taxon>Eurotiomycetes</taxon>
        <taxon>Eurotiomycetidae</taxon>
        <taxon>Eurotiales</taxon>
        <taxon>Thermoascaceae</taxon>
        <taxon>Paecilomyces</taxon>
    </lineage>
</organism>
<evidence type="ECO:0000256" key="6">
    <source>
        <dbReference type="SAM" id="MobiDB-lite"/>
    </source>
</evidence>
<dbReference type="PROSITE" id="PS50048">
    <property type="entry name" value="ZN2_CY6_FUNGAL_2"/>
    <property type="match status" value="1"/>
</dbReference>
<dbReference type="RefSeq" id="XP_028487511.1">
    <property type="nucleotide sequence ID" value="XM_028629873.1"/>
</dbReference>
<dbReference type="Proteomes" id="UP000283841">
    <property type="component" value="Unassembled WGS sequence"/>
</dbReference>
<dbReference type="GO" id="GO:0000981">
    <property type="term" value="F:DNA-binding transcription factor activity, RNA polymerase II-specific"/>
    <property type="evidence" value="ECO:0007669"/>
    <property type="project" value="InterPro"/>
</dbReference>
<dbReference type="Pfam" id="PF00172">
    <property type="entry name" value="Zn_clus"/>
    <property type="match status" value="1"/>
</dbReference>
<proteinExistence type="predicted"/>
<dbReference type="Gene3D" id="4.10.240.10">
    <property type="entry name" value="Zn(2)-C6 fungal-type DNA-binding domain"/>
    <property type="match status" value="1"/>
</dbReference>
<dbReference type="InterPro" id="IPR050797">
    <property type="entry name" value="Carb_Metab_Trans_Reg"/>
</dbReference>
<dbReference type="Pfam" id="PF04082">
    <property type="entry name" value="Fungal_trans"/>
    <property type="match status" value="1"/>
</dbReference>
<dbReference type="GO" id="GO:0006351">
    <property type="term" value="P:DNA-templated transcription"/>
    <property type="evidence" value="ECO:0007669"/>
    <property type="project" value="InterPro"/>
</dbReference>
<feature type="compositionally biased region" description="Polar residues" evidence="6">
    <location>
        <begin position="90"/>
        <end position="99"/>
    </location>
</feature>
<keyword evidence="1" id="KW-0479">Metal-binding</keyword>
<dbReference type="InterPro" id="IPR007219">
    <property type="entry name" value="XnlR_reg_dom"/>
</dbReference>
<dbReference type="GO" id="GO:0003677">
    <property type="term" value="F:DNA binding"/>
    <property type="evidence" value="ECO:0007669"/>
    <property type="project" value="UniProtKB-KW"/>
</dbReference>
<dbReference type="PANTHER" id="PTHR31668:SF30">
    <property type="entry name" value="ZN(II)2CYS6 TRANSCRIPTION FACTOR (EUROFUNG)"/>
    <property type="match status" value="1"/>
</dbReference>
<feature type="compositionally biased region" description="Basic and acidic residues" evidence="6">
    <location>
        <begin position="79"/>
        <end position="89"/>
    </location>
</feature>
<comment type="caution">
    <text evidence="8">The sequence shown here is derived from an EMBL/GenBank/DDBJ whole genome shotgun (WGS) entry which is preliminary data.</text>
</comment>
<evidence type="ECO:0000256" key="5">
    <source>
        <dbReference type="ARBA" id="ARBA00023242"/>
    </source>
</evidence>
<dbReference type="GO" id="GO:0008270">
    <property type="term" value="F:zinc ion binding"/>
    <property type="evidence" value="ECO:0007669"/>
    <property type="project" value="InterPro"/>
</dbReference>
<keyword evidence="4" id="KW-0804">Transcription</keyword>
<feature type="compositionally biased region" description="Low complexity" evidence="6">
    <location>
        <begin position="100"/>
        <end position="109"/>
    </location>
</feature>
<evidence type="ECO:0000259" key="7">
    <source>
        <dbReference type="PROSITE" id="PS50048"/>
    </source>
</evidence>
<dbReference type="PANTHER" id="PTHR31668">
    <property type="entry name" value="GLUCOSE TRANSPORT TRANSCRIPTION REGULATOR RGT1-RELATED-RELATED"/>
    <property type="match status" value="1"/>
</dbReference>
<dbReference type="EMBL" id="RCNU01000002">
    <property type="protein sequence ID" value="RWQ97866.1"/>
    <property type="molecule type" value="Genomic_DNA"/>
</dbReference>
<name>A0A443I1E5_BYSSP</name>
<dbReference type="SUPFAM" id="SSF57701">
    <property type="entry name" value="Zn2/Cys6 DNA-binding domain"/>
    <property type="match status" value="1"/>
</dbReference>
<protein>
    <submittedName>
        <fullName evidence="8">Putative C6 transcription factor</fullName>
    </submittedName>
</protein>
<dbReference type="PROSITE" id="PS00463">
    <property type="entry name" value="ZN2_CY6_FUNGAL_1"/>
    <property type="match status" value="1"/>
</dbReference>
<sequence>MDAASSPRLPGRNSTLRACDQCKLRKTRCSLSRPCATCASMGFECTFLRPQKKRGPAGRRVSEIRQQQIQSRKHPVQTDVHHFTGERPSSHGTSATDAHSSPSASISNSEVISHVDTHHLQQHQMGQGPTSAYDAAAMSTPALDNGSTSWSENRDLEYWLPDSLSAQTPAFSFSGSNIYVKTTLPPLIDGDLGASAINLQPENPLNVSFSDVLSSNDQQQMGAFWPPYIHDNSLVPWIDVYFDRLHPTLPVLNRSSIFIRILSQEHRRNPQFGAMLLSVCAFALTQPIDISERPTSSSRADQARLMMNEATKMRSSSDFGEHPTLEAVLTSFFLFGYLFGSNQHNAARLRLREAIDLASTLRLNDPNTYLDFSGEEKGQWLRTYLVLSVTERAYALQRRHSISFTGRPGFTMRPTDDFIHNVTHSLVSGIIVHNEKDAAGMMGLALLMEIFDSIDEDIVECWNARCNASKGRCQILDQRKALSMHENLARVSDPSRYRSNDWFDPDHSSLLHSAETTRILQSFLSETQCADVLVTQKWVQNRIWHLCLTHGLLISDSEHPELRFDFAYSVAERTLDVCRSLRISAMEVHGIGIIEKLYNISTSAIMAPYNTGNMEGSTSTSGPALQLLASKYMQLLQTLRGGNHPYMEQYKETAELVAPSSQG</sequence>
<dbReference type="SMART" id="SM00066">
    <property type="entry name" value="GAL4"/>
    <property type="match status" value="1"/>
</dbReference>
<keyword evidence="9" id="KW-1185">Reference proteome</keyword>
<dbReference type="InterPro" id="IPR036864">
    <property type="entry name" value="Zn2-C6_fun-type_DNA-bd_sf"/>
</dbReference>
<evidence type="ECO:0000256" key="1">
    <source>
        <dbReference type="ARBA" id="ARBA00022723"/>
    </source>
</evidence>
<keyword evidence="3" id="KW-0238">DNA-binding</keyword>
<dbReference type="InterPro" id="IPR001138">
    <property type="entry name" value="Zn2Cys6_DnaBD"/>
</dbReference>
<evidence type="ECO:0000313" key="8">
    <source>
        <dbReference type="EMBL" id="RWQ97866.1"/>
    </source>
</evidence>
<reference evidence="8 9" key="1">
    <citation type="journal article" date="2018" name="Front. Microbiol.">
        <title>Genomic and genetic insights into a cosmopolitan fungus, Paecilomyces variotii (Eurotiales).</title>
        <authorList>
            <person name="Urquhart A.S."/>
            <person name="Mondo S.J."/>
            <person name="Makela M.R."/>
            <person name="Hane J.K."/>
            <person name="Wiebenga A."/>
            <person name="He G."/>
            <person name="Mihaltcheva S."/>
            <person name="Pangilinan J."/>
            <person name="Lipzen A."/>
            <person name="Barry K."/>
            <person name="de Vries R.P."/>
            <person name="Grigoriev I.V."/>
            <person name="Idnurm A."/>
        </authorList>
    </citation>
    <scope>NUCLEOTIDE SEQUENCE [LARGE SCALE GENOMIC DNA]</scope>
    <source>
        <strain evidence="8 9">CBS 101075</strain>
    </source>
</reference>
<evidence type="ECO:0000313" key="9">
    <source>
        <dbReference type="Proteomes" id="UP000283841"/>
    </source>
</evidence>
<keyword evidence="5" id="KW-0539">Nucleus</keyword>
<dbReference type="CDD" id="cd00067">
    <property type="entry name" value="GAL4"/>
    <property type="match status" value="1"/>
</dbReference>
<gene>
    <name evidence="8" type="ORF">C8Q69DRAFT_456995</name>
</gene>
<accession>A0A443I1E5</accession>
<feature type="domain" description="Zn(2)-C6 fungal-type" evidence="7">
    <location>
        <begin position="18"/>
        <end position="47"/>
    </location>
</feature>
<dbReference type="AlphaFoldDB" id="A0A443I1E5"/>
<evidence type="ECO:0000256" key="2">
    <source>
        <dbReference type="ARBA" id="ARBA00023015"/>
    </source>
</evidence>
<dbReference type="STRING" id="264951.A0A443I1E5"/>
<feature type="region of interest" description="Disordered" evidence="6">
    <location>
        <begin position="51"/>
        <end position="109"/>
    </location>
</feature>
<dbReference type="CDD" id="cd12148">
    <property type="entry name" value="fungal_TF_MHR"/>
    <property type="match status" value="1"/>
</dbReference>
<evidence type="ECO:0000256" key="3">
    <source>
        <dbReference type="ARBA" id="ARBA00023125"/>
    </source>
</evidence>
<evidence type="ECO:0000256" key="4">
    <source>
        <dbReference type="ARBA" id="ARBA00023163"/>
    </source>
</evidence>
<dbReference type="GeneID" id="39599150"/>
<dbReference type="VEuPathDB" id="FungiDB:C8Q69DRAFT_456995"/>